<reference evidence="10" key="1">
    <citation type="journal article" date="2017" name="Nature">
        <title>The sunflower genome provides insights into oil metabolism, flowering and Asterid evolution.</title>
        <authorList>
            <person name="Badouin H."/>
            <person name="Gouzy J."/>
            <person name="Grassa C.J."/>
            <person name="Murat F."/>
            <person name="Staton S.E."/>
            <person name="Cottret L."/>
            <person name="Lelandais-Briere C."/>
            <person name="Owens G.L."/>
            <person name="Carrere S."/>
            <person name="Mayjonade B."/>
            <person name="Legrand L."/>
            <person name="Gill N."/>
            <person name="Kane N.C."/>
            <person name="Bowers J.E."/>
            <person name="Hubner S."/>
            <person name="Bellec A."/>
            <person name="Berard A."/>
            <person name="Berges H."/>
            <person name="Blanchet N."/>
            <person name="Boniface M.C."/>
            <person name="Brunel D."/>
            <person name="Catrice O."/>
            <person name="Chaidir N."/>
            <person name="Claudel C."/>
            <person name="Donnadieu C."/>
            <person name="Faraut T."/>
            <person name="Fievet G."/>
            <person name="Helmstetter N."/>
            <person name="King M."/>
            <person name="Knapp S.J."/>
            <person name="Lai Z."/>
            <person name="Le Paslier M.C."/>
            <person name="Lippi Y."/>
            <person name="Lorenzon L."/>
            <person name="Mandel J.R."/>
            <person name="Marage G."/>
            <person name="Marchand G."/>
            <person name="Marquand E."/>
            <person name="Bret-Mestries E."/>
            <person name="Morien E."/>
            <person name="Nambeesan S."/>
            <person name="Nguyen T."/>
            <person name="Pegot-Espagnet P."/>
            <person name="Pouilly N."/>
            <person name="Raftis F."/>
            <person name="Sallet E."/>
            <person name="Schiex T."/>
            <person name="Thomas J."/>
            <person name="Vandecasteele C."/>
            <person name="Vares D."/>
            <person name="Vear F."/>
            <person name="Vautrin S."/>
            <person name="Crespi M."/>
            <person name="Mangin B."/>
            <person name="Burke J.M."/>
            <person name="Salse J."/>
            <person name="Munos S."/>
            <person name="Vincourt P."/>
            <person name="Rieseberg L.H."/>
            <person name="Langlade N.B."/>
        </authorList>
    </citation>
    <scope>NUCLEOTIDE SEQUENCE</scope>
    <source>
        <tissue evidence="10">Leaves</tissue>
    </source>
</reference>
<feature type="binding site" description="axial binding residue" evidence="8">
    <location>
        <position position="142"/>
    </location>
    <ligand>
        <name>heme</name>
        <dbReference type="ChEBI" id="CHEBI:30413"/>
    </ligand>
    <ligandPart>
        <name>Fe</name>
        <dbReference type="ChEBI" id="CHEBI:18248"/>
    </ligandPart>
</feature>
<dbReference type="InterPro" id="IPR036396">
    <property type="entry name" value="Cyt_P450_sf"/>
</dbReference>
<dbReference type="FunFam" id="1.10.630.10:FF:000126">
    <property type="entry name" value="Predicted protein"/>
    <property type="match status" value="1"/>
</dbReference>
<evidence type="ECO:0000256" key="8">
    <source>
        <dbReference type="PIRSR" id="PIRSR602401-1"/>
    </source>
</evidence>
<comment type="similarity">
    <text evidence="2 9">Belongs to the cytochrome P450 family.</text>
</comment>
<protein>
    <submittedName>
        <fullName evidence="10">Cytochrome P450</fullName>
    </submittedName>
</protein>
<dbReference type="AlphaFoldDB" id="A0A9K3EKA9"/>
<evidence type="ECO:0000256" key="2">
    <source>
        <dbReference type="ARBA" id="ARBA00010617"/>
    </source>
</evidence>
<dbReference type="Pfam" id="PF00067">
    <property type="entry name" value="p450"/>
    <property type="match status" value="1"/>
</dbReference>
<dbReference type="Gene3D" id="1.10.630.10">
    <property type="entry name" value="Cytochrome P450"/>
    <property type="match status" value="1"/>
</dbReference>
<sequence>MVAGTETTTTMIEWAMAEVLNNHNVMKKVQDELDDIVGVNNVVEESHLPKLKYLDATIKETSRLHPVAPFLVPRSPSKTCNIGGYTILKGCNVFVNVWSIQRDPRYWDDPLVFNPERFSTNHWDYSGNNLKFFPFGSGRRVCPGLPLGEKMLMYVLASLLHSFHWSLPVGEEHDLSEKFGITLKKRNPLIAIPSQRLADASLYM</sequence>
<dbReference type="GO" id="GO:0004497">
    <property type="term" value="F:monooxygenase activity"/>
    <property type="evidence" value="ECO:0007669"/>
    <property type="project" value="UniProtKB-KW"/>
</dbReference>
<dbReference type="PRINTS" id="PR00463">
    <property type="entry name" value="EP450I"/>
</dbReference>
<evidence type="ECO:0000256" key="7">
    <source>
        <dbReference type="ARBA" id="ARBA00023033"/>
    </source>
</evidence>
<evidence type="ECO:0000313" key="10">
    <source>
        <dbReference type="EMBL" id="KAF5773569.1"/>
    </source>
</evidence>
<dbReference type="Gramene" id="mRNA:HanXRQr2_Chr13g0590021">
    <property type="protein sequence ID" value="CDS:HanXRQr2_Chr13g0590021.1"/>
    <property type="gene ID" value="HanXRQr2_Chr13g0590021"/>
</dbReference>
<dbReference type="SUPFAM" id="SSF48264">
    <property type="entry name" value="Cytochrome P450"/>
    <property type="match status" value="1"/>
</dbReference>
<proteinExistence type="inferred from homology"/>
<organism evidence="10 11">
    <name type="scientific">Helianthus annuus</name>
    <name type="common">Common sunflower</name>
    <dbReference type="NCBI Taxonomy" id="4232"/>
    <lineage>
        <taxon>Eukaryota</taxon>
        <taxon>Viridiplantae</taxon>
        <taxon>Streptophyta</taxon>
        <taxon>Embryophyta</taxon>
        <taxon>Tracheophyta</taxon>
        <taxon>Spermatophyta</taxon>
        <taxon>Magnoliopsida</taxon>
        <taxon>eudicotyledons</taxon>
        <taxon>Gunneridae</taxon>
        <taxon>Pentapetalae</taxon>
        <taxon>asterids</taxon>
        <taxon>campanulids</taxon>
        <taxon>Asterales</taxon>
        <taxon>Asteraceae</taxon>
        <taxon>Asteroideae</taxon>
        <taxon>Heliantheae alliance</taxon>
        <taxon>Heliantheae</taxon>
        <taxon>Helianthus</taxon>
    </lineage>
</organism>
<dbReference type="PANTHER" id="PTHR47951">
    <property type="entry name" value="OS08G0547900 PROTEIN"/>
    <property type="match status" value="1"/>
</dbReference>
<evidence type="ECO:0000256" key="9">
    <source>
        <dbReference type="RuleBase" id="RU000461"/>
    </source>
</evidence>
<keyword evidence="3 8" id="KW-0349">Heme</keyword>
<keyword evidence="5 9" id="KW-0560">Oxidoreductase</keyword>
<dbReference type="InterPro" id="IPR001128">
    <property type="entry name" value="Cyt_P450"/>
</dbReference>
<dbReference type="GO" id="GO:0016705">
    <property type="term" value="F:oxidoreductase activity, acting on paired donors, with incorporation or reduction of molecular oxygen"/>
    <property type="evidence" value="ECO:0007669"/>
    <property type="project" value="InterPro"/>
</dbReference>
<keyword evidence="11" id="KW-1185">Reference proteome</keyword>
<evidence type="ECO:0000256" key="4">
    <source>
        <dbReference type="ARBA" id="ARBA00022723"/>
    </source>
</evidence>
<dbReference type="InterPro" id="IPR017972">
    <property type="entry name" value="Cyt_P450_CS"/>
</dbReference>
<dbReference type="GO" id="GO:0020037">
    <property type="term" value="F:heme binding"/>
    <property type="evidence" value="ECO:0007669"/>
    <property type="project" value="InterPro"/>
</dbReference>
<comment type="cofactor">
    <cofactor evidence="1 8">
        <name>heme</name>
        <dbReference type="ChEBI" id="CHEBI:30413"/>
    </cofactor>
</comment>
<comment type="caution">
    <text evidence="10">The sequence shown here is derived from an EMBL/GenBank/DDBJ whole genome shotgun (WGS) entry which is preliminary data.</text>
</comment>
<keyword evidence="7 9" id="KW-0503">Monooxygenase</keyword>
<dbReference type="PROSITE" id="PS00086">
    <property type="entry name" value="CYTOCHROME_P450"/>
    <property type="match status" value="1"/>
</dbReference>
<accession>A0A9K3EKA9</accession>
<evidence type="ECO:0000256" key="1">
    <source>
        <dbReference type="ARBA" id="ARBA00001971"/>
    </source>
</evidence>
<dbReference type="PRINTS" id="PR00385">
    <property type="entry name" value="P450"/>
</dbReference>
<dbReference type="GO" id="GO:0005506">
    <property type="term" value="F:iron ion binding"/>
    <property type="evidence" value="ECO:0007669"/>
    <property type="project" value="InterPro"/>
</dbReference>
<evidence type="ECO:0000313" key="11">
    <source>
        <dbReference type="Proteomes" id="UP000215914"/>
    </source>
</evidence>
<dbReference type="Proteomes" id="UP000215914">
    <property type="component" value="Unassembled WGS sequence"/>
</dbReference>
<evidence type="ECO:0000256" key="3">
    <source>
        <dbReference type="ARBA" id="ARBA00022617"/>
    </source>
</evidence>
<name>A0A9K3EKA9_HELAN</name>
<evidence type="ECO:0000256" key="5">
    <source>
        <dbReference type="ARBA" id="ARBA00023002"/>
    </source>
</evidence>
<keyword evidence="4 8" id="KW-0479">Metal-binding</keyword>
<reference evidence="10" key="2">
    <citation type="submission" date="2020-06" db="EMBL/GenBank/DDBJ databases">
        <title>Helianthus annuus Genome sequencing and assembly Release 2.</title>
        <authorList>
            <person name="Gouzy J."/>
            <person name="Langlade N."/>
            <person name="Munos S."/>
        </authorList>
    </citation>
    <scope>NUCLEOTIDE SEQUENCE</scope>
    <source>
        <tissue evidence="10">Leaves</tissue>
    </source>
</reference>
<keyword evidence="6 8" id="KW-0408">Iron</keyword>
<dbReference type="PANTHER" id="PTHR47951:SF7">
    <property type="entry name" value="FLAVONOID 3',5'-HYDROXYLASE-LIKE ISOFORM X1"/>
    <property type="match status" value="1"/>
</dbReference>
<evidence type="ECO:0000256" key="6">
    <source>
        <dbReference type="ARBA" id="ARBA00023004"/>
    </source>
</evidence>
<gene>
    <name evidence="10" type="ORF">HanXRQr2_Chr13g0590021</name>
</gene>
<dbReference type="InterPro" id="IPR002401">
    <property type="entry name" value="Cyt_P450_E_grp-I"/>
</dbReference>
<dbReference type="EMBL" id="MNCJ02000328">
    <property type="protein sequence ID" value="KAF5773569.1"/>
    <property type="molecule type" value="Genomic_DNA"/>
</dbReference>